<organism evidence="1 2">
    <name type="scientific">Prunus dulcis</name>
    <name type="common">Almond</name>
    <name type="synonym">Amygdalus dulcis</name>
    <dbReference type="NCBI Taxonomy" id="3755"/>
    <lineage>
        <taxon>Eukaryota</taxon>
        <taxon>Viridiplantae</taxon>
        <taxon>Streptophyta</taxon>
        <taxon>Embryophyta</taxon>
        <taxon>Tracheophyta</taxon>
        <taxon>Spermatophyta</taxon>
        <taxon>Magnoliopsida</taxon>
        <taxon>eudicotyledons</taxon>
        <taxon>Gunneridae</taxon>
        <taxon>Pentapetalae</taxon>
        <taxon>rosids</taxon>
        <taxon>fabids</taxon>
        <taxon>Rosales</taxon>
        <taxon>Rosaceae</taxon>
        <taxon>Amygdaloideae</taxon>
        <taxon>Amygdaleae</taxon>
        <taxon>Prunus</taxon>
    </lineage>
</organism>
<evidence type="ECO:0000313" key="2">
    <source>
        <dbReference type="Proteomes" id="UP001054821"/>
    </source>
</evidence>
<comment type="caution">
    <text evidence="1">The sequence shown here is derived from an EMBL/GenBank/DDBJ whole genome shotgun (WGS) entry which is preliminary data.</text>
</comment>
<dbReference type="Proteomes" id="UP001054821">
    <property type="component" value="Chromosome 6"/>
</dbReference>
<gene>
    <name evidence="1" type="ORF">L3X38_032703</name>
</gene>
<sequence length="85" mass="9476">MVTTYPTPTRAVANPRSITPSRLCSIIEWVDWHKRSLIHSTVSVPVPVPVPVPVLVPAIWQSHTDGGRLSTHSRFSLNFHSIDPQ</sequence>
<accession>A0AAD4YW50</accession>
<name>A0AAD4YW50_PRUDU</name>
<protein>
    <submittedName>
        <fullName evidence="1">Uncharacterized protein</fullName>
    </submittedName>
</protein>
<reference evidence="1 2" key="1">
    <citation type="journal article" date="2022" name="G3 (Bethesda)">
        <title>Whole-genome sequence and methylome profiling of the almond [Prunus dulcis (Mill.) D.A. Webb] cultivar 'Nonpareil'.</title>
        <authorList>
            <person name="D'Amico-Willman K.M."/>
            <person name="Ouma W.Z."/>
            <person name="Meulia T."/>
            <person name="Sideli G.M."/>
            <person name="Gradziel T.M."/>
            <person name="Fresnedo-Ramirez J."/>
        </authorList>
    </citation>
    <scope>NUCLEOTIDE SEQUENCE [LARGE SCALE GENOMIC DNA]</scope>
    <source>
        <strain evidence="1">Clone GOH B32 T37-40</strain>
    </source>
</reference>
<evidence type="ECO:0000313" key="1">
    <source>
        <dbReference type="EMBL" id="KAI5323631.1"/>
    </source>
</evidence>
<dbReference type="EMBL" id="JAJFAZ020000006">
    <property type="protein sequence ID" value="KAI5323631.1"/>
    <property type="molecule type" value="Genomic_DNA"/>
</dbReference>
<keyword evidence="2" id="KW-1185">Reference proteome</keyword>
<proteinExistence type="predicted"/>
<dbReference type="AlphaFoldDB" id="A0AAD4YW50"/>